<comment type="similarity">
    <text evidence="1 4">Belongs to the short-chain dehydrogenases/reductases (SDR) family.</text>
</comment>
<evidence type="ECO:0000313" key="5">
    <source>
        <dbReference type="EMBL" id="MFC5465753.1"/>
    </source>
</evidence>
<keyword evidence="2" id="KW-0521">NADP</keyword>
<dbReference type="PRINTS" id="PR00080">
    <property type="entry name" value="SDRFAMILY"/>
</dbReference>
<dbReference type="CDD" id="cd05325">
    <property type="entry name" value="carb_red_sniffer_like_SDR_c"/>
    <property type="match status" value="1"/>
</dbReference>
<dbReference type="SUPFAM" id="SSF51735">
    <property type="entry name" value="NAD(P)-binding Rossmann-fold domains"/>
    <property type="match status" value="1"/>
</dbReference>
<dbReference type="PANTHER" id="PTHR43544:SF7">
    <property type="entry name" value="NADB-LER2"/>
    <property type="match status" value="1"/>
</dbReference>
<evidence type="ECO:0000313" key="6">
    <source>
        <dbReference type="Proteomes" id="UP001596147"/>
    </source>
</evidence>
<dbReference type="Pfam" id="PF00106">
    <property type="entry name" value="adh_short"/>
    <property type="match status" value="1"/>
</dbReference>
<evidence type="ECO:0000256" key="3">
    <source>
        <dbReference type="ARBA" id="ARBA00023002"/>
    </source>
</evidence>
<dbReference type="InterPro" id="IPR020904">
    <property type="entry name" value="Sc_DH/Rdtase_CS"/>
</dbReference>
<dbReference type="InterPro" id="IPR036291">
    <property type="entry name" value="NAD(P)-bd_dom_sf"/>
</dbReference>
<dbReference type="InterPro" id="IPR051468">
    <property type="entry name" value="Fungal_SecMetab_SDRs"/>
</dbReference>
<dbReference type="PANTHER" id="PTHR43544">
    <property type="entry name" value="SHORT-CHAIN DEHYDROGENASE/REDUCTASE"/>
    <property type="match status" value="1"/>
</dbReference>
<proteinExistence type="inferred from homology"/>
<dbReference type="EMBL" id="JBHSMC010000016">
    <property type="protein sequence ID" value="MFC5465753.1"/>
    <property type="molecule type" value="Genomic_DNA"/>
</dbReference>
<evidence type="ECO:0000256" key="4">
    <source>
        <dbReference type="RuleBase" id="RU000363"/>
    </source>
</evidence>
<comment type="caution">
    <text evidence="5">The sequence shown here is derived from an EMBL/GenBank/DDBJ whole genome shotgun (WGS) entry which is preliminary data.</text>
</comment>
<dbReference type="PRINTS" id="PR00081">
    <property type="entry name" value="GDHRDH"/>
</dbReference>
<accession>A0ABW0LJC6</accession>
<organism evidence="5 6">
    <name type="scientific">Lederbergia graminis</name>
    <dbReference type="NCBI Taxonomy" id="735518"/>
    <lineage>
        <taxon>Bacteria</taxon>
        <taxon>Bacillati</taxon>
        <taxon>Bacillota</taxon>
        <taxon>Bacilli</taxon>
        <taxon>Bacillales</taxon>
        <taxon>Bacillaceae</taxon>
        <taxon>Lederbergia</taxon>
    </lineage>
</organism>
<name>A0ABW0LJC6_9BACI</name>
<keyword evidence="3" id="KW-0560">Oxidoreductase</keyword>
<keyword evidence="6" id="KW-1185">Reference proteome</keyword>
<reference evidence="6" key="1">
    <citation type="journal article" date="2019" name="Int. J. Syst. Evol. Microbiol.">
        <title>The Global Catalogue of Microorganisms (GCM) 10K type strain sequencing project: providing services to taxonomists for standard genome sequencing and annotation.</title>
        <authorList>
            <consortium name="The Broad Institute Genomics Platform"/>
            <consortium name="The Broad Institute Genome Sequencing Center for Infectious Disease"/>
            <person name="Wu L."/>
            <person name="Ma J."/>
        </authorList>
    </citation>
    <scope>NUCLEOTIDE SEQUENCE [LARGE SCALE GENOMIC DNA]</scope>
    <source>
        <strain evidence="6">CGMCC 1.12237</strain>
    </source>
</reference>
<protein>
    <submittedName>
        <fullName evidence="5">SDR family oxidoreductase</fullName>
    </submittedName>
</protein>
<dbReference type="InterPro" id="IPR002347">
    <property type="entry name" value="SDR_fam"/>
</dbReference>
<gene>
    <name evidence="5" type="ORF">ACFPM4_13450</name>
</gene>
<sequence>MKFFITGANRGLGLALTKISLQNGGTVFAGVRGIEDAKIEELLELKENYNGNLEIVEIDVQSEESVLSALAQVKEKTKSIDVLINNAAILNERDKSIEELDVEAFKLALDINILGPIRVVKHFLPLLREGENQSILNISSEAGSLTNAYSGDYPYGISKAALNMFSEKLHRYLEDQDMQVLSIHPGWMKTDMGGKNAPLNPIDTAKSIIELTGWKRKVSHQYVFVDYKGEPMEI</sequence>
<dbReference type="PROSITE" id="PS00061">
    <property type="entry name" value="ADH_SHORT"/>
    <property type="match status" value="1"/>
</dbReference>
<dbReference type="Proteomes" id="UP001596147">
    <property type="component" value="Unassembled WGS sequence"/>
</dbReference>
<dbReference type="RefSeq" id="WP_382352689.1">
    <property type="nucleotide sequence ID" value="NZ_JBHSMC010000016.1"/>
</dbReference>
<dbReference type="Gene3D" id="3.40.50.720">
    <property type="entry name" value="NAD(P)-binding Rossmann-like Domain"/>
    <property type="match status" value="1"/>
</dbReference>
<evidence type="ECO:0000256" key="1">
    <source>
        <dbReference type="ARBA" id="ARBA00006484"/>
    </source>
</evidence>
<evidence type="ECO:0000256" key="2">
    <source>
        <dbReference type="ARBA" id="ARBA00022857"/>
    </source>
</evidence>